<dbReference type="InterPro" id="IPR050557">
    <property type="entry name" value="RTX_toxin/Mannuronan_C5-epim"/>
</dbReference>
<comment type="caution">
    <text evidence="4">The sequence shown here is derived from an EMBL/GenBank/DDBJ whole genome shotgun (WGS) entry which is preliminary data.</text>
</comment>
<accession>A0A418WTZ6</accession>
<organism evidence="4 5">
    <name type="scientific">Oleomonas cavernae</name>
    <dbReference type="NCBI Taxonomy" id="2320859"/>
    <lineage>
        <taxon>Bacteria</taxon>
        <taxon>Pseudomonadati</taxon>
        <taxon>Pseudomonadota</taxon>
        <taxon>Alphaproteobacteria</taxon>
        <taxon>Acetobacterales</taxon>
        <taxon>Acetobacteraceae</taxon>
        <taxon>Oleomonas</taxon>
    </lineage>
</organism>
<dbReference type="Pfam" id="PF00353">
    <property type="entry name" value="HemolysinCabind"/>
    <property type="match status" value="4"/>
</dbReference>
<feature type="region of interest" description="Disordered" evidence="3">
    <location>
        <begin position="334"/>
        <end position="357"/>
    </location>
</feature>
<evidence type="ECO:0000256" key="1">
    <source>
        <dbReference type="ARBA" id="ARBA00004613"/>
    </source>
</evidence>
<dbReference type="PANTHER" id="PTHR38340">
    <property type="entry name" value="S-LAYER PROTEIN"/>
    <property type="match status" value="1"/>
</dbReference>
<comment type="subcellular location">
    <subcellularLocation>
        <location evidence="1">Secreted</location>
    </subcellularLocation>
</comment>
<evidence type="ECO:0000256" key="2">
    <source>
        <dbReference type="ARBA" id="ARBA00022525"/>
    </source>
</evidence>
<dbReference type="InterPro" id="IPR018511">
    <property type="entry name" value="Hemolysin-typ_Ca-bd_CS"/>
</dbReference>
<gene>
    <name evidence="4" type="ORF">D3874_02630</name>
</gene>
<feature type="compositionally biased region" description="Gly residues" evidence="3">
    <location>
        <begin position="341"/>
        <end position="354"/>
    </location>
</feature>
<dbReference type="InterPro" id="IPR011049">
    <property type="entry name" value="Serralysin-like_metalloprot_C"/>
</dbReference>
<dbReference type="PROSITE" id="PS00330">
    <property type="entry name" value="HEMOLYSIN_CALCIUM"/>
    <property type="match status" value="4"/>
</dbReference>
<dbReference type="Gene3D" id="2.150.10.10">
    <property type="entry name" value="Serralysin-like metalloprotease, C-terminal"/>
    <property type="match status" value="3"/>
</dbReference>
<name>A0A418WTZ6_9PROT</name>
<dbReference type="EMBL" id="QYUK01000008">
    <property type="protein sequence ID" value="RJF94732.1"/>
    <property type="molecule type" value="Genomic_DNA"/>
</dbReference>
<evidence type="ECO:0000313" key="5">
    <source>
        <dbReference type="Proteomes" id="UP000284605"/>
    </source>
</evidence>
<dbReference type="Proteomes" id="UP000284605">
    <property type="component" value="Unassembled WGS sequence"/>
</dbReference>
<dbReference type="PANTHER" id="PTHR38340:SF1">
    <property type="entry name" value="S-LAYER PROTEIN"/>
    <property type="match status" value="1"/>
</dbReference>
<protein>
    <submittedName>
        <fullName evidence="4">Calcium-binding protein</fullName>
    </submittedName>
</protein>
<dbReference type="GO" id="GO:0005576">
    <property type="term" value="C:extracellular region"/>
    <property type="evidence" value="ECO:0007669"/>
    <property type="project" value="UniProtKB-SubCell"/>
</dbReference>
<dbReference type="GO" id="GO:0005509">
    <property type="term" value="F:calcium ion binding"/>
    <property type="evidence" value="ECO:0007669"/>
    <property type="project" value="InterPro"/>
</dbReference>
<keyword evidence="5" id="KW-1185">Reference proteome</keyword>
<dbReference type="SUPFAM" id="SSF51120">
    <property type="entry name" value="beta-Roll"/>
    <property type="match status" value="3"/>
</dbReference>
<reference evidence="4 5" key="1">
    <citation type="submission" date="2018-09" db="EMBL/GenBank/DDBJ databases">
        <authorList>
            <person name="Zhu H."/>
        </authorList>
    </citation>
    <scope>NUCLEOTIDE SEQUENCE [LARGE SCALE GENOMIC DNA]</scope>
    <source>
        <strain evidence="4 5">K1W22B-8</strain>
    </source>
</reference>
<keyword evidence="2" id="KW-0964">Secreted</keyword>
<proteinExistence type="predicted"/>
<sequence>MTNITTYDNADNLSDEMLDQLLDNGEVVAFTSTFIRVRAVMPGIEYIFDITGYGLHANDDGTLAGTVTGIKDQFNGSPTFDMSGFSLDGEQLLTLLDSADPSALEKEILKGNDTLTAASSADEIFGYQGNDVIRGNAGNDTLDGGTGNDTLYGGTGNDRFIVDSASDSVREDPNAGFDTVESSVSFTLSANVEQLVLVGSAAIKGTGNTLANTIVGNAAANVIAGGEGNDKLQGNGGNDTLAGQAGNDDLDGGAGGDTMKGGVGDDSYLVDSASDRVVELAGEGTDIVISSVSFVLGADVDDLTLSGSGALDGTGNALANRIVGNGAANVLRGDAGDDTLSGGGGNDELDGGTGADKMAGGAGTDTFVVDAARDTISEAAGAGRIPFTPP</sequence>
<evidence type="ECO:0000313" key="4">
    <source>
        <dbReference type="EMBL" id="RJF94732.1"/>
    </source>
</evidence>
<dbReference type="OrthoDB" id="9816550at2"/>
<dbReference type="RefSeq" id="WP_119776148.1">
    <property type="nucleotide sequence ID" value="NZ_QYUK01000008.1"/>
</dbReference>
<evidence type="ECO:0000256" key="3">
    <source>
        <dbReference type="SAM" id="MobiDB-lite"/>
    </source>
</evidence>
<dbReference type="PRINTS" id="PR00313">
    <property type="entry name" value="CABNDNGRPT"/>
</dbReference>
<dbReference type="AlphaFoldDB" id="A0A418WTZ6"/>
<dbReference type="InterPro" id="IPR001343">
    <property type="entry name" value="Hemolysn_Ca-bd"/>
</dbReference>